<dbReference type="OrthoDB" id="9798978at2"/>
<reference evidence="8 9" key="1">
    <citation type="submission" date="2016-10" db="EMBL/GenBank/DDBJ databases">
        <authorList>
            <person name="de Groot N.N."/>
        </authorList>
    </citation>
    <scope>NUCLEOTIDE SEQUENCE [LARGE SCALE GENOMIC DNA]</scope>
    <source>
        <strain evidence="8 9">DSM 18979</strain>
    </source>
</reference>
<evidence type="ECO:0000313" key="9">
    <source>
        <dbReference type="Proteomes" id="UP000199568"/>
    </source>
</evidence>
<evidence type="ECO:0000256" key="4">
    <source>
        <dbReference type="ARBA" id="ARBA00023004"/>
    </source>
</evidence>
<sequence length="280" mass="30454">MRDIHVSKVTETVKKLCIDANYYLTDDIRERLEEARAQEKFPIANNILDILIKNADIASNEERPMCQDTGMAVVFLEIGQEVHIVGGSLEEAVNEGVRQGYIEGYLRKSVVADPIERINTNDNTPAIIYYTITSGDSFKITVAPKGFGSENMSQIKMLKPADGVEGIKEFVLQVVKDAGPNPCPPIVVGIGIGGTFDKAALLAKKALLRSTNERNHHPFYAELENQLLTEINALGIGPQGFGGRTTALAVNIETYATHIAGLPVAVNINCHATRHGEASL</sequence>
<dbReference type="EMBL" id="FOHU01000022">
    <property type="protein sequence ID" value="SET71049.1"/>
    <property type="molecule type" value="Genomic_DNA"/>
</dbReference>
<dbReference type="GO" id="GO:0046872">
    <property type="term" value="F:metal ion binding"/>
    <property type="evidence" value="ECO:0007669"/>
    <property type="project" value="UniProtKB-KW"/>
</dbReference>
<evidence type="ECO:0000313" key="8">
    <source>
        <dbReference type="EMBL" id="SET71049.1"/>
    </source>
</evidence>
<evidence type="ECO:0000256" key="6">
    <source>
        <dbReference type="ARBA" id="ARBA00023239"/>
    </source>
</evidence>
<dbReference type="NCBIfam" id="NF004885">
    <property type="entry name" value="PRK06246.1"/>
    <property type="match status" value="1"/>
</dbReference>
<dbReference type="STRING" id="426128.SAMN05660297_03231"/>
<evidence type="ECO:0000256" key="3">
    <source>
        <dbReference type="ARBA" id="ARBA00022723"/>
    </source>
</evidence>
<dbReference type="Proteomes" id="UP000199568">
    <property type="component" value="Unassembled WGS sequence"/>
</dbReference>
<keyword evidence="9" id="KW-1185">Reference proteome</keyword>
<dbReference type="InterPro" id="IPR004646">
    <property type="entry name" value="Fe-S_hydro-lyase_TtdA-typ_cat"/>
</dbReference>
<dbReference type="NCBIfam" id="TIGR00722">
    <property type="entry name" value="ttdA_fumA_fumB"/>
    <property type="match status" value="1"/>
</dbReference>
<dbReference type="AlphaFoldDB" id="A0A1I0GL05"/>
<keyword evidence="2" id="KW-0004">4Fe-4S</keyword>
<gene>
    <name evidence="8" type="ORF">SAMN05660297_03231</name>
</gene>
<accession>A0A1I0GL05</accession>
<evidence type="ECO:0000256" key="1">
    <source>
        <dbReference type="ARBA" id="ARBA00008876"/>
    </source>
</evidence>
<proteinExistence type="inferred from homology"/>
<dbReference type="GO" id="GO:0051539">
    <property type="term" value="F:4 iron, 4 sulfur cluster binding"/>
    <property type="evidence" value="ECO:0007669"/>
    <property type="project" value="UniProtKB-KW"/>
</dbReference>
<protein>
    <submittedName>
        <fullName evidence="8">Fumarase, class I alpha subunit</fullName>
    </submittedName>
</protein>
<evidence type="ECO:0000259" key="7">
    <source>
        <dbReference type="Pfam" id="PF05681"/>
    </source>
</evidence>
<dbReference type="PANTHER" id="PTHR30389">
    <property type="entry name" value="FUMARATE HYDRATASE-RELATED"/>
    <property type="match status" value="1"/>
</dbReference>
<evidence type="ECO:0000256" key="2">
    <source>
        <dbReference type="ARBA" id="ARBA00022485"/>
    </source>
</evidence>
<keyword evidence="5" id="KW-0411">Iron-sulfur</keyword>
<dbReference type="InterPro" id="IPR051208">
    <property type="entry name" value="Class-I_Fumarase/Tartrate_DH"/>
</dbReference>
<name>A0A1I0GL05_9FIRM</name>
<dbReference type="Pfam" id="PF05681">
    <property type="entry name" value="Fumerase"/>
    <property type="match status" value="1"/>
</dbReference>
<evidence type="ECO:0000256" key="5">
    <source>
        <dbReference type="ARBA" id="ARBA00023014"/>
    </source>
</evidence>
<dbReference type="PANTHER" id="PTHR30389:SF17">
    <property type="entry name" value="L(+)-TARTRATE DEHYDRATASE SUBUNIT ALPHA-RELATED"/>
    <property type="match status" value="1"/>
</dbReference>
<comment type="similarity">
    <text evidence="1">Belongs to the class-I fumarase family.</text>
</comment>
<keyword evidence="4" id="KW-0408">Iron</keyword>
<keyword evidence="3" id="KW-0479">Metal-binding</keyword>
<dbReference type="GO" id="GO:0016829">
    <property type="term" value="F:lyase activity"/>
    <property type="evidence" value="ECO:0007669"/>
    <property type="project" value="UniProtKB-KW"/>
</dbReference>
<organism evidence="8 9">
    <name type="scientific">Natronincola peptidivorans</name>
    <dbReference type="NCBI Taxonomy" id="426128"/>
    <lineage>
        <taxon>Bacteria</taxon>
        <taxon>Bacillati</taxon>
        <taxon>Bacillota</taxon>
        <taxon>Clostridia</taxon>
        <taxon>Peptostreptococcales</taxon>
        <taxon>Natronincolaceae</taxon>
        <taxon>Natronincola</taxon>
    </lineage>
</organism>
<keyword evidence="6" id="KW-0456">Lyase</keyword>
<feature type="domain" description="Fe-S hydro-lyase tartrate dehydratase alpha-type catalytic" evidence="7">
    <location>
        <begin position="10"/>
        <end position="278"/>
    </location>
</feature>
<dbReference type="RefSeq" id="WP_090446385.1">
    <property type="nucleotide sequence ID" value="NZ_FOHU01000022.1"/>
</dbReference>